<proteinExistence type="predicted"/>
<sequence length="316" mass="35549">MDLDPDWDDDDIAEVMVLSHNLKHWPTRLPTIAEELDTPSFIASSGSDHTRHTPPCATLADFEIIATSEYPKKCRRRSGSKFYVIKSLASGMLAEKLVMESIREIDSPFLDRLRWAFSVPGDCTYLVLDFHSEVTVATIVQDNPLNTVEAMFFACELVEGIGSLHLANIAHRDITPANVLIDRTGHVVLSDFSNAVFLSGSPPCHDCPPLSSAVEFQAPEITWTHNLAVDCWSFGLLLHFMLTGRNPVVDHNLALPIRSQVLDGHPKIQEALPFEATDLIIKCLERNPIFRLSITKIRDHSYFFNTDWEDVRAKRI</sequence>
<evidence type="ECO:0000313" key="7">
    <source>
        <dbReference type="EMBL" id="CAK5281887.1"/>
    </source>
</evidence>
<keyword evidence="5" id="KW-0067">ATP-binding</keyword>
<keyword evidence="4" id="KW-0418">Kinase</keyword>
<evidence type="ECO:0000313" key="8">
    <source>
        <dbReference type="Proteomes" id="UP001295794"/>
    </source>
</evidence>
<keyword evidence="2" id="KW-0808">Transferase</keyword>
<dbReference type="InterPro" id="IPR000719">
    <property type="entry name" value="Prot_kinase_dom"/>
</dbReference>
<dbReference type="Gene3D" id="3.30.200.20">
    <property type="entry name" value="Phosphorylase Kinase, domain 1"/>
    <property type="match status" value="1"/>
</dbReference>
<evidence type="ECO:0000256" key="4">
    <source>
        <dbReference type="ARBA" id="ARBA00022777"/>
    </source>
</evidence>
<keyword evidence="8" id="KW-1185">Reference proteome</keyword>
<keyword evidence="1" id="KW-0723">Serine/threonine-protein kinase</keyword>
<dbReference type="GO" id="GO:0005524">
    <property type="term" value="F:ATP binding"/>
    <property type="evidence" value="ECO:0007669"/>
    <property type="project" value="UniProtKB-KW"/>
</dbReference>
<dbReference type="SUPFAM" id="SSF56112">
    <property type="entry name" value="Protein kinase-like (PK-like)"/>
    <property type="match status" value="1"/>
</dbReference>
<name>A0AAD2HU34_9AGAR</name>
<dbReference type="EMBL" id="CAVNYO010000444">
    <property type="protein sequence ID" value="CAK5281887.1"/>
    <property type="molecule type" value="Genomic_DNA"/>
</dbReference>
<dbReference type="Gene3D" id="1.10.510.10">
    <property type="entry name" value="Transferase(Phosphotransferase) domain 1"/>
    <property type="match status" value="1"/>
</dbReference>
<evidence type="ECO:0000256" key="3">
    <source>
        <dbReference type="ARBA" id="ARBA00022741"/>
    </source>
</evidence>
<dbReference type="GO" id="GO:0004674">
    <property type="term" value="F:protein serine/threonine kinase activity"/>
    <property type="evidence" value="ECO:0007669"/>
    <property type="project" value="UniProtKB-KW"/>
</dbReference>
<dbReference type="InterPro" id="IPR011009">
    <property type="entry name" value="Kinase-like_dom_sf"/>
</dbReference>
<protein>
    <recommendedName>
        <fullName evidence="6">Protein kinase domain-containing protein</fullName>
    </recommendedName>
</protein>
<evidence type="ECO:0000256" key="1">
    <source>
        <dbReference type="ARBA" id="ARBA00022527"/>
    </source>
</evidence>
<feature type="non-terminal residue" evidence="7">
    <location>
        <position position="1"/>
    </location>
</feature>
<feature type="domain" description="Protein kinase" evidence="6">
    <location>
        <begin position="30"/>
        <end position="303"/>
    </location>
</feature>
<dbReference type="Pfam" id="PF00069">
    <property type="entry name" value="Pkinase"/>
    <property type="match status" value="1"/>
</dbReference>
<gene>
    <name evidence="7" type="ORF">MYCIT1_LOCUS33222</name>
</gene>
<dbReference type="AlphaFoldDB" id="A0AAD2HU34"/>
<accession>A0AAD2HU34</accession>
<comment type="caution">
    <text evidence="7">The sequence shown here is derived from an EMBL/GenBank/DDBJ whole genome shotgun (WGS) entry which is preliminary data.</text>
</comment>
<reference evidence="7" key="1">
    <citation type="submission" date="2023-11" db="EMBL/GenBank/DDBJ databases">
        <authorList>
            <person name="De Vega J J."/>
            <person name="De Vega J J."/>
        </authorList>
    </citation>
    <scope>NUCLEOTIDE SEQUENCE</scope>
</reference>
<dbReference type="PROSITE" id="PS50011">
    <property type="entry name" value="PROTEIN_KINASE_DOM"/>
    <property type="match status" value="1"/>
</dbReference>
<keyword evidence="3" id="KW-0547">Nucleotide-binding</keyword>
<evidence type="ECO:0000256" key="2">
    <source>
        <dbReference type="ARBA" id="ARBA00022679"/>
    </source>
</evidence>
<evidence type="ECO:0000256" key="5">
    <source>
        <dbReference type="ARBA" id="ARBA00022840"/>
    </source>
</evidence>
<dbReference type="PANTHER" id="PTHR24351">
    <property type="entry name" value="RIBOSOMAL PROTEIN S6 KINASE"/>
    <property type="match status" value="1"/>
</dbReference>
<organism evidence="7 8">
    <name type="scientific">Mycena citricolor</name>
    <dbReference type="NCBI Taxonomy" id="2018698"/>
    <lineage>
        <taxon>Eukaryota</taxon>
        <taxon>Fungi</taxon>
        <taxon>Dikarya</taxon>
        <taxon>Basidiomycota</taxon>
        <taxon>Agaricomycotina</taxon>
        <taxon>Agaricomycetes</taxon>
        <taxon>Agaricomycetidae</taxon>
        <taxon>Agaricales</taxon>
        <taxon>Marasmiineae</taxon>
        <taxon>Mycenaceae</taxon>
        <taxon>Mycena</taxon>
    </lineage>
</organism>
<dbReference type="Proteomes" id="UP001295794">
    <property type="component" value="Unassembled WGS sequence"/>
</dbReference>
<dbReference type="SMART" id="SM00220">
    <property type="entry name" value="S_TKc"/>
    <property type="match status" value="1"/>
</dbReference>
<evidence type="ECO:0000259" key="6">
    <source>
        <dbReference type="PROSITE" id="PS50011"/>
    </source>
</evidence>